<proteinExistence type="predicted"/>
<evidence type="ECO:0000313" key="8">
    <source>
        <dbReference type="Proteomes" id="UP000017081"/>
    </source>
</evidence>
<comment type="caution">
    <text evidence="7">The sequence shown here is derived from an EMBL/GenBank/DDBJ whole genome shotgun (WGS) entry which is preliminary data.</text>
</comment>
<evidence type="ECO:0000313" key="7">
    <source>
        <dbReference type="EMBL" id="ERT68728.1"/>
    </source>
</evidence>
<dbReference type="Pfam" id="PF13515">
    <property type="entry name" value="FUSC_2"/>
    <property type="match status" value="1"/>
</dbReference>
<evidence type="ECO:0000256" key="3">
    <source>
        <dbReference type="ARBA" id="ARBA00022989"/>
    </source>
</evidence>
<evidence type="ECO:0000256" key="1">
    <source>
        <dbReference type="ARBA" id="ARBA00004141"/>
    </source>
</evidence>
<comment type="subcellular location">
    <subcellularLocation>
        <location evidence="1">Membrane</location>
        <topology evidence="1">Multi-pass membrane protein</topology>
    </subcellularLocation>
</comment>
<feature type="transmembrane region" description="Helical" evidence="5">
    <location>
        <begin position="128"/>
        <end position="145"/>
    </location>
</feature>
<feature type="domain" description="Integral membrane bound transporter" evidence="6">
    <location>
        <begin position="20"/>
        <end position="141"/>
    </location>
</feature>
<feature type="transmembrane region" description="Helical" evidence="5">
    <location>
        <begin position="59"/>
        <end position="92"/>
    </location>
</feature>
<dbReference type="AlphaFoldDB" id="U7VD77"/>
<feature type="transmembrane region" description="Helical" evidence="5">
    <location>
        <begin position="98"/>
        <end position="116"/>
    </location>
</feature>
<evidence type="ECO:0000256" key="4">
    <source>
        <dbReference type="ARBA" id="ARBA00023136"/>
    </source>
</evidence>
<keyword evidence="3 5" id="KW-1133">Transmembrane helix</keyword>
<dbReference type="HOGENOM" id="CLU_1719063_0_0_0"/>
<dbReference type="EMBL" id="AXZF01000053">
    <property type="protein sequence ID" value="ERT68728.1"/>
    <property type="molecule type" value="Genomic_DNA"/>
</dbReference>
<reference evidence="7 8" key="1">
    <citation type="submission" date="2013-08" db="EMBL/GenBank/DDBJ databases">
        <authorList>
            <person name="Weinstock G."/>
            <person name="Sodergren E."/>
            <person name="Wylie T."/>
            <person name="Fulton L."/>
            <person name="Fulton R."/>
            <person name="Fronick C."/>
            <person name="O'Laughlin M."/>
            <person name="Godfrey J."/>
            <person name="Miner T."/>
            <person name="Herter B."/>
            <person name="Appelbaum E."/>
            <person name="Cordes M."/>
            <person name="Lek S."/>
            <person name="Wollam A."/>
            <person name="Pepin K.H."/>
            <person name="Palsikar V.B."/>
            <person name="Mitreva M."/>
            <person name="Wilson R.K."/>
        </authorList>
    </citation>
    <scope>NUCLEOTIDE SEQUENCE [LARGE SCALE GENOMIC DNA]</scope>
    <source>
        <strain evidence="7 8">ATCC BAA-474</strain>
    </source>
</reference>
<protein>
    <recommendedName>
        <fullName evidence="6">Integral membrane bound transporter domain-containing protein</fullName>
    </recommendedName>
</protein>
<keyword evidence="4 5" id="KW-0472">Membrane</keyword>
<dbReference type="InterPro" id="IPR049453">
    <property type="entry name" value="Memb_transporter_dom"/>
</dbReference>
<organism evidence="7 8">
    <name type="scientific">Cetobacterium somerae ATCC BAA-474</name>
    <dbReference type="NCBI Taxonomy" id="1319815"/>
    <lineage>
        <taxon>Bacteria</taxon>
        <taxon>Fusobacteriati</taxon>
        <taxon>Fusobacteriota</taxon>
        <taxon>Fusobacteriia</taxon>
        <taxon>Fusobacteriales</taxon>
        <taxon>Fusobacteriaceae</taxon>
        <taxon>Cetobacterium</taxon>
    </lineage>
</organism>
<dbReference type="RefSeq" id="WP_023050916.1">
    <property type="nucleotide sequence ID" value="NZ_CP173065.2"/>
</dbReference>
<gene>
    <name evidence="7" type="ORF">HMPREF0202_01378</name>
</gene>
<sequence length="152" mass="17112">MDQLIQKTIITITSIVITTVVGQFFNVEPIGLFYTAITCVIITHVDFEKLIENAKNRGFGTLIGGVIGIIFSYIPFPLILKVIVGEFIIIFFCEKKLKIPSAIASVVFLIIVYRITSEAPYLYGFKRVLDTFIGIIITVVITYIFKKLNILK</sequence>
<accession>U7VD77</accession>
<keyword evidence="8" id="KW-1185">Reference proteome</keyword>
<dbReference type="Proteomes" id="UP000017081">
    <property type="component" value="Unassembled WGS sequence"/>
</dbReference>
<evidence type="ECO:0000256" key="2">
    <source>
        <dbReference type="ARBA" id="ARBA00022692"/>
    </source>
</evidence>
<feature type="transmembrane region" description="Helical" evidence="5">
    <location>
        <begin position="31"/>
        <end position="47"/>
    </location>
</feature>
<evidence type="ECO:0000259" key="6">
    <source>
        <dbReference type="Pfam" id="PF13515"/>
    </source>
</evidence>
<evidence type="ECO:0000256" key="5">
    <source>
        <dbReference type="SAM" id="Phobius"/>
    </source>
</evidence>
<dbReference type="GO" id="GO:0016020">
    <property type="term" value="C:membrane"/>
    <property type="evidence" value="ECO:0007669"/>
    <property type="project" value="UniProtKB-SubCell"/>
</dbReference>
<keyword evidence="2 5" id="KW-0812">Transmembrane</keyword>
<dbReference type="eggNOG" id="COG4129">
    <property type="taxonomic scope" value="Bacteria"/>
</dbReference>
<dbReference type="STRING" id="1319815.HMPREF0202_01378"/>
<name>U7VD77_9FUSO</name>